<keyword evidence="2 6" id="KW-0732">Signal</keyword>
<evidence type="ECO:0000259" key="7">
    <source>
        <dbReference type="Pfam" id="PF13505"/>
    </source>
</evidence>
<dbReference type="EMBL" id="LC066377">
    <property type="protein sequence ID" value="BAT28330.1"/>
    <property type="molecule type" value="Genomic_DNA"/>
</dbReference>
<sequence>MIRLVSLAIAACLGLGPALAADPAPAAPADALPAPQNLYIWTGPYAGAFVGYSRADFDAPAGGTVRGDGFIGGIYAGYNLQTDRIVYGVEGDAGLSGADGSASVGSGGAPLDVSGNAFGSIRARLGVTYDPILLFATGGIAVANNELSVPGASDSATHVGWTIGAGVEAALRDNVTSRVEYRYTDFNRRDYDLGNVTISSGYDEHSIRAGVALKF</sequence>
<keyword evidence="8" id="KW-0812">Transmembrane</keyword>
<dbReference type="AlphaFoldDB" id="A0A0P0Z2R1"/>
<feature type="signal peptide" evidence="6">
    <location>
        <begin position="1"/>
        <end position="20"/>
    </location>
</feature>
<evidence type="ECO:0000313" key="8">
    <source>
        <dbReference type="EMBL" id="BAT28330.1"/>
    </source>
</evidence>
<evidence type="ECO:0000256" key="4">
    <source>
        <dbReference type="ARBA" id="ARBA00023237"/>
    </source>
</evidence>
<dbReference type="GO" id="GO:0009279">
    <property type="term" value="C:cell outer membrane"/>
    <property type="evidence" value="ECO:0007669"/>
    <property type="project" value="UniProtKB-SubCell"/>
</dbReference>
<dbReference type="SUPFAM" id="SSF56925">
    <property type="entry name" value="OMPA-like"/>
    <property type="match status" value="1"/>
</dbReference>
<comment type="subcellular location">
    <subcellularLocation>
        <location evidence="1">Cell outer membrane</location>
    </subcellularLocation>
</comment>
<keyword evidence="3" id="KW-0472">Membrane</keyword>
<evidence type="ECO:0000256" key="2">
    <source>
        <dbReference type="ARBA" id="ARBA00022729"/>
    </source>
</evidence>
<name>A0A0P0Z2R1_9HYPH</name>
<accession>A0A0P0Z2R1</accession>
<dbReference type="OrthoDB" id="8455142at2"/>
<protein>
    <submittedName>
        <fullName evidence="8">OmpA-like transmembrane domain</fullName>
    </submittedName>
</protein>
<dbReference type="InterPro" id="IPR051692">
    <property type="entry name" value="OMP-like"/>
</dbReference>
<evidence type="ECO:0000256" key="3">
    <source>
        <dbReference type="ARBA" id="ARBA00023136"/>
    </source>
</evidence>
<evidence type="ECO:0000256" key="1">
    <source>
        <dbReference type="ARBA" id="ARBA00004442"/>
    </source>
</evidence>
<dbReference type="PANTHER" id="PTHR34001">
    <property type="entry name" value="BLL7405 PROTEIN"/>
    <property type="match status" value="1"/>
</dbReference>
<feature type="domain" description="Outer membrane protein beta-barrel" evidence="7">
    <location>
        <begin position="38"/>
        <end position="215"/>
    </location>
</feature>
<dbReference type="InterPro" id="IPR011250">
    <property type="entry name" value="OMP/PagP_B-barrel"/>
</dbReference>
<feature type="chain" id="PRO_5006058023" evidence="6">
    <location>
        <begin position="21"/>
        <end position="215"/>
    </location>
</feature>
<comment type="similarity">
    <text evidence="5">Belongs to the Omp25/RopB family.</text>
</comment>
<organism evidence="8">
    <name type="scientific">Aureimonas frigidaquae</name>
    <dbReference type="NCBI Taxonomy" id="424757"/>
    <lineage>
        <taxon>Bacteria</taxon>
        <taxon>Pseudomonadati</taxon>
        <taxon>Pseudomonadota</taxon>
        <taxon>Alphaproteobacteria</taxon>
        <taxon>Hyphomicrobiales</taxon>
        <taxon>Aurantimonadaceae</taxon>
        <taxon>Aureimonas</taxon>
    </lineage>
</organism>
<keyword evidence="4" id="KW-0998">Cell outer membrane</keyword>
<evidence type="ECO:0000256" key="5">
    <source>
        <dbReference type="ARBA" id="ARBA00038306"/>
    </source>
</evidence>
<proteinExistence type="inferred from homology"/>
<reference evidence="8" key="1">
    <citation type="journal article" date="2015" name="Proc. Natl. Acad. Sci. U.S.A.">
        <title>Bacterial clade with the ribosomal RNA operon on a small plasmid rather than the chromosome.</title>
        <authorList>
            <person name="Anda M."/>
            <person name="Ohtsubo Y."/>
            <person name="Okubo T."/>
            <person name="Sugawara M."/>
            <person name="Nagata Y."/>
            <person name="Tsuda M."/>
            <person name="Minamisawa K."/>
            <person name="Mitsui H."/>
        </authorList>
    </citation>
    <scope>NUCLEOTIDE SEQUENCE</scope>
    <source>
        <strain evidence="8">JCM 14755</strain>
    </source>
</reference>
<evidence type="ECO:0000256" key="6">
    <source>
        <dbReference type="SAM" id="SignalP"/>
    </source>
</evidence>
<dbReference type="PANTHER" id="PTHR34001:SF3">
    <property type="entry name" value="BLL7405 PROTEIN"/>
    <property type="match status" value="1"/>
</dbReference>
<dbReference type="Pfam" id="PF13505">
    <property type="entry name" value="OMP_b-brl"/>
    <property type="match status" value="1"/>
</dbReference>
<dbReference type="InterPro" id="IPR027385">
    <property type="entry name" value="Beta-barrel_OMP"/>
</dbReference>
<dbReference type="Gene3D" id="2.40.160.20">
    <property type="match status" value="1"/>
</dbReference>
<dbReference type="RefSeq" id="WP_062226207.1">
    <property type="nucleotide sequence ID" value="NZ_BBWR01000002.1"/>
</dbReference>